<organism evidence="4 5">
    <name type="scientific">Prototheca wickerhamii</name>
    <dbReference type="NCBI Taxonomy" id="3111"/>
    <lineage>
        <taxon>Eukaryota</taxon>
        <taxon>Viridiplantae</taxon>
        <taxon>Chlorophyta</taxon>
        <taxon>core chlorophytes</taxon>
        <taxon>Trebouxiophyceae</taxon>
        <taxon>Chlorellales</taxon>
        <taxon>Chlorellaceae</taxon>
        <taxon>Prototheca</taxon>
    </lineage>
</organism>
<keyword evidence="2" id="KW-1133">Transmembrane helix</keyword>
<proteinExistence type="predicted"/>
<dbReference type="AlphaFoldDB" id="A0AAD9MJL0"/>
<dbReference type="Proteomes" id="UP001255856">
    <property type="component" value="Unassembled WGS sequence"/>
</dbReference>
<comment type="caution">
    <text evidence="4">The sequence shown here is derived from an EMBL/GenBank/DDBJ whole genome shotgun (WGS) entry which is preliminary data.</text>
</comment>
<feature type="compositionally biased region" description="Low complexity" evidence="1">
    <location>
        <begin position="242"/>
        <end position="252"/>
    </location>
</feature>
<protein>
    <submittedName>
        <fullName evidence="4">Uncharacterized protein</fullName>
    </submittedName>
</protein>
<keyword evidence="5" id="KW-1185">Reference proteome</keyword>
<keyword evidence="2" id="KW-0472">Membrane</keyword>
<accession>A0AAD9MJL0</accession>
<feature type="transmembrane region" description="Helical" evidence="2">
    <location>
        <begin position="286"/>
        <end position="303"/>
    </location>
</feature>
<evidence type="ECO:0000256" key="1">
    <source>
        <dbReference type="SAM" id="MobiDB-lite"/>
    </source>
</evidence>
<feature type="compositionally biased region" description="Basic residues" evidence="1">
    <location>
        <begin position="231"/>
        <end position="241"/>
    </location>
</feature>
<sequence length="306" mass="33070">MARGTLALLLLGLLVLTGPASVRAEEGLIYDSDSGDEACTGEDPQPFKDKIAALQKELLDVKQQLQTSATEWQDKVNALVEAAKAKETEVATRDRAWADAVADRDAINADLHRELKDVSTRLAALEAEQQSSPVPPSVVLAFAHARRAQASAAELYYKHAHKHTLKARALSSQAAEHTGRLYAAHGAPAARKALQHVRALLALLRAEGRVAAGALARGSRATRRSAGTTRSWRRSSPRPRRAAWPSARPGGAHAARAVDELEALTRRALAQHPSTRPYSVRHYPRLIVRALLTLPVAALVLLGKKK</sequence>
<keyword evidence="3" id="KW-0732">Signal</keyword>
<name>A0AAD9MJL0_PROWI</name>
<gene>
    <name evidence="4" type="ORF">QBZ16_005455</name>
</gene>
<feature type="compositionally biased region" description="Low complexity" evidence="1">
    <location>
        <begin position="218"/>
        <end position="230"/>
    </location>
</feature>
<keyword evidence="2" id="KW-0812">Transmembrane</keyword>
<evidence type="ECO:0000313" key="4">
    <source>
        <dbReference type="EMBL" id="KAK2076695.1"/>
    </source>
</evidence>
<feature type="region of interest" description="Disordered" evidence="1">
    <location>
        <begin position="218"/>
        <end position="252"/>
    </location>
</feature>
<reference evidence="4" key="1">
    <citation type="submission" date="2021-01" db="EMBL/GenBank/DDBJ databases">
        <authorList>
            <person name="Eckstrom K.M.E."/>
        </authorList>
    </citation>
    <scope>NUCLEOTIDE SEQUENCE</scope>
    <source>
        <strain evidence="4">UVCC 0001</strain>
    </source>
</reference>
<dbReference type="EMBL" id="JASFZW010000009">
    <property type="protein sequence ID" value="KAK2076695.1"/>
    <property type="molecule type" value="Genomic_DNA"/>
</dbReference>
<evidence type="ECO:0000256" key="2">
    <source>
        <dbReference type="SAM" id="Phobius"/>
    </source>
</evidence>
<evidence type="ECO:0000313" key="5">
    <source>
        <dbReference type="Proteomes" id="UP001255856"/>
    </source>
</evidence>
<feature type="chain" id="PRO_5042227903" evidence="3">
    <location>
        <begin position="25"/>
        <end position="306"/>
    </location>
</feature>
<evidence type="ECO:0000256" key="3">
    <source>
        <dbReference type="SAM" id="SignalP"/>
    </source>
</evidence>
<feature type="signal peptide" evidence="3">
    <location>
        <begin position="1"/>
        <end position="24"/>
    </location>
</feature>